<keyword evidence="1" id="KW-0723">Serine/threonine-protein kinase</keyword>
<organism evidence="1 2">
    <name type="scientific">Clostridium scatologenes</name>
    <dbReference type="NCBI Taxonomy" id="1548"/>
    <lineage>
        <taxon>Bacteria</taxon>
        <taxon>Bacillati</taxon>
        <taxon>Bacillota</taxon>
        <taxon>Clostridia</taxon>
        <taxon>Eubacteriales</taxon>
        <taxon>Clostridiaceae</taxon>
        <taxon>Clostridium</taxon>
    </lineage>
</organism>
<dbReference type="GO" id="GO:0004674">
    <property type="term" value="F:protein serine/threonine kinase activity"/>
    <property type="evidence" value="ECO:0007669"/>
    <property type="project" value="UniProtKB-KW"/>
</dbReference>
<reference evidence="1 2" key="1">
    <citation type="journal article" date="2015" name="J. Biotechnol.">
        <title>Complete genome sequence of a malodorant-producing acetogen, Clostridium scatologenes ATCC 25775(T).</title>
        <authorList>
            <person name="Zhu Z."/>
            <person name="Guo T."/>
            <person name="Zheng H."/>
            <person name="Song T."/>
            <person name="Ouyang P."/>
            <person name="Xie J."/>
        </authorList>
    </citation>
    <scope>NUCLEOTIDE SEQUENCE [LARGE SCALE GENOMIC DNA]</scope>
    <source>
        <strain evidence="1 2">ATCC 25775</strain>
    </source>
</reference>
<keyword evidence="2" id="KW-1185">Reference proteome</keyword>
<dbReference type="HOGENOM" id="CLU_2732954_0_0_9"/>
<protein>
    <submittedName>
        <fullName evidence="1">Serine/threonine protein kinase</fullName>
    </submittedName>
</protein>
<proteinExistence type="predicted"/>
<dbReference type="STRING" id="1548.CSCA_0063"/>
<dbReference type="KEGG" id="csq:CSCA_0063"/>
<keyword evidence="1" id="KW-0808">Transferase</keyword>
<dbReference type="RefSeq" id="WP_029162206.1">
    <property type="nucleotide sequence ID" value="NZ_CP009933.1"/>
</dbReference>
<keyword evidence="1" id="KW-0418">Kinase</keyword>
<dbReference type="Proteomes" id="UP000033115">
    <property type="component" value="Chromosome"/>
</dbReference>
<evidence type="ECO:0000313" key="1">
    <source>
        <dbReference type="EMBL" id="AKA67188.1"/>
    </source>
</evidence>
<gene>
    <name evidence="1" type="ORF">CSCA_0063</name>
</gene>
<sequence length="71" mass="8523">MKKIITVNIQWEYLAESLVQEEEIFIDNPEIPKIIDIIKIDKIYAYILEYKKGKTIEDTNLERYINDESML</sequence>
<dbReference type="EMBL" id="CP009933">
    <property type="protein sequence ID" value="AKA67188.1"/>
    <property type="molecule type" value="Genomic_DNA"/>
</dbReference>
<dbReference type="AlphaFoldDB" id="A0A0E3M655"/>
<evidence type="ECO:0000313" key="2">
    <source>
        <dbReference type="Proteomes" id="UP000033115"/>
    </source>
</evidence>
<accession>A0A0E3M655</accession>
<name>A0A0E3M655_CLOSL</name>